<evidence type="ECO:0000313" key="10">
    <source>
        <dbReference type="EMBL" id="RRJ64191.1"/>
    </source>
</evidence>
<dbReference type="Pfam" id="PF25198">
    <property type="entry name" value="Spore_GerAC_N"/>
    <property type="match status" value="1"/>
</dbReference>
<feature type="domain" description="Spore germination protein N-terminal" evidence="9">
    <location>
        <begin position="22"/>
        <end position="191"/>
    </location>
</feature>
<protein>
    <submittedName>
        <fullName evidence="10">Ger(X)C family spore germination protein</fullName>
    </submittedName>
</protein>
<dbReference type="PANTHER" id="PTHR35789">
    <property type="entry name" value="SPORE GERMINATION PROTEIN B3"/>
    <property type="match status" value="1"/>
</dbReference>
<accession>A0A3P3U1H3</accession>
<keyword evidence="11" id="KW-1185">Reference proteome</keyword>
<dbReference type="InterPro" id="IPR038501">
    <property type="entry name" value="Spore_GerAC_C_sf"/>
</dbReference>
<dbReference type="GO" id="GO:0016020">
    <property type="term" value="C:membrane"/>
    <property type="evidence" value="ECO:0007669"/>
    <property type="project" value="UniProtKB-SubCell"/>
</dbReference>
<dbReference type="InterPro" id="IPR046953">
    <property type="entry name" value="Spore_GerAC-like_C"/>
</dbReference>
<evidence type="ECO:0000313" key="11">
    <source>
        <dbReference type="Proteomes" id="UP000267017"/>
    </source>
</evidence>
<evidence type="ECO:0000256" key="4">
    <source>
        <dbReference type="ARBA" id="ARBA00022729"/>
    </source>
</evidence>
<evidence type="ECO:0000256" key="1">
    <source>
        <dbReference type="ARBA" id="ARBA00004635"/>
    </source>
</evidence>
<dbReference type="PROSITE" id="PS51257">
    <property type="entry name" value="PROKAR_LIPOPROTEIN"/>
    <property type="match status" value="1"/>
</dbReference>
<dbReference type="GO" id="GO:0009847">
    <property type="term" value="P:spore germination"/>
    <property type="evidence" value="ECO:0007669"/>
    <property type="project" value="InterPro"/>
</dbReference>
<dbReference type="OrthoDB" id="2592518at2"/>
<feature type="domain" description="Spore germination GerAC-like C-terminal" evidence="8">
    <location>
        <begin position="200"/>
        <end position="364"/>
    </location>
</feature>
<evidence type="ECO:0000256" key="2">
    <source>
        <dbReference type="ARBA" id="ARBA00007886"/>
    </source>
</evidence>
<comment type="subcellular location">
    <subcellularLocation>
        <location evidence="1">Membrane</location>
        <topology evidence="1">Lipid-anchor</topology>
    </subcellularLocation>
</comment>
<name>A0A3P3U1H3_9BACL</name>
<evidence type="ECO:0000256" key="3">
    <source>
        <dbReference type="ARBA" id="ARBA00022544"/>
    </source>
</evidence>
<dbReference type="Pfam" id="PF05504">
    <property type="entry name" value="Spore_GerAC"/>
    <property type="match status" value="1"/>
</dbReference>
<dbReference type="PANTHER" id="PTHR35789:SF1">
    <property type="entry name" value="SPORE GERMINATION PROTEIN B3"/>
    <property type="match status" value="1"/>
</dbReference>
<reference evidence="10 11" key="1">
    <citation type="submission" date="2018-11" db="EMBL/GenBank/DDBJ databases">
        <title>Genome sequencing of Paenibacillus sp. KCOM 3021 (= ChDC PVNT-B20).</title>
        <authorList>
            <person name="Kook J.-K."/>
            <person name="Park S.-N."/>
            <person name="Lim Y.K."/>
        </authorList>
    </citation>
    <scope>NUCLEOTIDE SEQUENCE [LARGE SCALE GENOMIC DNA]</scope>
    <source>
        <strain evidence="10 11">KCOM 3021</strain>
    </source>
</reference>
<dbReference type="Proteomes" id="UP000267017">
    <property type="component" value="Unassembled WGS sequence"/>
</dbReference>
<dbReference type="AlphaFoldDB" id="A0A3P3U1H3"/>
<keyword evidence="7" id="KW-0449">Lipoprotein</keyword>
<proteinExistence type="inferred from homology"/>
<organism evidence="10 11">
    <name type="scientific">Paenibacillus oralis</name>
    <dbReference type="NCBI Taxonomy" id="2490856"/>
    <lineage>
        <taxon>Bacteria</taxon>
        <taxon>Bacillati</taxon>
        <taxon>Bacillota</taxon>
        <taxon>Bacilli</taxon>
        <taxon>Bacillales</taxon>
        <taxon>Paenibacillaceae</taxon>
        <taxon>Paenibacillus</taxon>
    </lineage>
</organism>
<evidence type="ECO:0000259" key="9">
    <source>
        <dbReference type="Pfam" id="PF25198"/>
    </source>
</evidence>
<gene>
    <name evidence="10" type="ORF">EHV15_15630</name>
</gene>
<evidence type="ECO:0000256" key="5">
    <source>
        <dbReference type="ARBA" id="ARBA00023136"/>
    </source>
</evidence>
<dbReference type="InterPro" id="IPR057336">
    <property type="entry name" value="GerAC_N"/>
</dbReference>
<dbReference type="NCBIfam" id="TIGR02887">
    <property type="entry name" value="spore_ger_x_C"/>
    <property type="match status" value="1"/>
</dbReference>
<evidence type="ECO:0000256" key="6">
    <source>
        <dbReference type="ARBA" id="ARBA00023139"/>
    </source>
</evidence>
<keyword evidence="6" id="KW-0564">Palmitate</keyword>
<keyword evidence="5" id="KW-0472">Membrane</keyword>
<sequence>MHKRIGCLCACAFLLLTGCNQDERVLEKIGYVETAAYDTAPGGNIKVTVSIPLVTQFAKDGKTTDELLSTTAKSPKEARKTLSLRTSRMMVNRQVRTLMFGEALARQGLWKYMDTFFRDATISLRGTIAVVEGKAGSIISQELPRHTKTANYINKLLQKEFSRQGAPQTTLHQFVRNYHDDGIDPAAIMIRELEKDITVSGLALFRNDQMVGKLTSDDLHLFLVLYQNTSRGEFNVRTDNPHLETMAFHSVKSNRKIKITKTKDGEYQADIYLKIVGAVDEYIGDLDLSTPEQKKVEQLLSEYVVEEGGRLLKDMQKKEADCLGIGQHVRNSMSYAEWKRTAWHEMYSQMPVRVHCSFRIKNFGAYFH</sequence>
<evidence type="ECO:0000256" key="7">
    <source>
        <dbReference type="ARBA" id="ARBA00023288"/>
    </source>
</evidence>
<evidence type="ECO:0000259" key="8">
    <source>
        <dbReference type="Pfam" id="PF05504"/>
    </source>
</evidence>
<keyword evidence="3" id="KW-0309">Germination</keyword>
<dbReference type="Gene3D" id="3.30.300.210">
    <property type="entry name" value="Nutrient germinant receptor protein C, domain 3"/>
    <property type="match status" value="1"/>
</dbReference>
<comment type="similarity">
    <text evidence="2">Belongs to the GerABKC lipoprotein family.</text>
</comment>
<dbReference type="InterPro" id="IPR008844">
    <property type="entry name" value="Spore_GerAC-like"/>
</dbReference>
<dbReference type="EMBL" id="RRCN01000001">
    <property type="protein sequence ID" value="RRJ64191.1"/>
    <property type="molecule type" value="Genomic_DNA"/>
</dbReference>
<comment type="caution">
    <text evidence="10">The sequence shown here is derived from an EMBL/GenBank/DDBJ whole genome shotgun (WGS) entry which is preliminary data.</text>
</comment>
<keyword evidence="4" id="KW-0732">Signal</keyword>
<dbReference type="RefSeq" id="WP_128632011.1">
    <property type="nucleotide sequence ID" value="NZ_RRCN01000001.1"/>
</dbReference>